<sequence length="485" mass="55024">MKLSPEEIKAISHSTPEEIEKVLTGLCTYIEKLETKIEQLETRVQDLERQLGTDSRNSSKPPSSDGFRKPKSLRKPGGKHGAPNGHKGHTLKMSATPDEVIVHEPEICSHCSRLLGEVPVHSCKKRQVLDLPIPRLIYTEHQAAAKRCPNCRHEEYGLFPQEVKAPVQYGDSVQAWTAYLNMYQHLPLERICQLFRDLTGHRPSEGTLLASLEKLSDRLEPHEQTIRARLLASPVVHADETGMPADGRRNWLHLISNAYWTLYYIHPKRGKEAFDDFSFLTAYKGTVVHDFWASYFNPAYKVAHALCGSHLIRECEGIAEYDGHRWAAEMQALLREALAVKKQAAEAGRPVPEKSASAIESRYDEILENRAGEWRVPPPPKKTGERGKHKKTKSANLAERFVLYKADILRFLRDGQVPFDNNQAERDVRMMKVKSKISGPFRTEKGAVQFARIRGFISTVRKQEKNLLESLILVNQGRFSFGAPK</sequence>
<geneLocation type="plasmid" evidence="5 6">
    <name>unnamed2</name>
</geneLocation>
<dbReference type="PANTHER" id="PTHR33678">
    <property type="entry name" value="BLL1576 PROTEIN"/>
    <property type="match status" value="1"/>
</dbReference>
<dbReference type="EMBL" id="CP019640">
    <property type="protein sequence ID" value="AQQ53373.1"/>
    <property type="molecule type" value="Genomic_DNA"/>
</dbReference>
<evidence type="ECO:0000313" key="4">
    <source>
        <dbReference type="EMBL" id="AQQ53373.1"/>
    </source>
</evidence>
<gene>
    <name evidence="4" type="ORF">B0X71_09990</name>
    <name evidence="5" type="ORF">B0X71_20425</name>
</gene>
<evidence type="ECO:0000259" key="2">
    <source>
        <dbReference type="Pfam" id="PF03050"/>
    </source>
</evidence>
<dbReference type="Pfam" id="PF20042">
    <property type="entry name" value="DUF6444"/>
    <property type="match status" value="1"/>
</dbReference>
<dbReference type="InterPro" id="IPR052344">
    <property type="entry name" value="Transposase-related"/>
</dbReference>
<dbReference type="Proteomes" id="UP000188184">
    <property type="component" value="Chromosome"/>
</dbReference>
<proteinExistence type="predicted"/>
<name>A0A1Q2L549_9BACL</name>
<dbReference type="PANTHER" id="PTHR33678:SF1">
    <property type="entry name" value="BLL1576 PROTEIN"/>
    <property type="match status" value="1"/>
</dbReference>
<dbReference type="InterPro" id="IPR004291">
    <property type="entry name" value="Transposase_IS66_central"/>
</dbReference>
<evidence type="ECO:0000313" key="6">
    <source>
        <dbReference type="Proteomes" id="UP000188184"/>
    </source>
</evidence>
<dbReference type="Pfam" id="PF03050">
    <property type="entry name" value="DDE_Tnp_IS66"/>
    <property type="match status" value="1"/>
</dbReference>
<accession>A0A1Q2L549</accession>
<feature type="region of interest" description="Disordered" evidence="1">
    <location>
        <begin position="373"/>
        <end position="392"/>
    </location>
</feature>
<dbReference type="RefSeq" id="WP_077589265.1">
    <property type="nucleotide sequence ID" value="NZ_CP019640.1"/>
</dbReference>
<keyword evidence="6" id="KW-1185">Reference proteome</keyword>
<feature type="compositionally biased region" description="Polar residues" evidence="1">
    <location>
        <begin position="52"/>
        <end position="62"/>
    </location>
</feature>
<dbReference type="AlphaFoldDB" id="A0A1Q2L549"/>
<reference evidence="5 6" key="1">
    <citation type="submission" date="2017-02" db="EMBL/GenBank/DDBJ databases">
        <title>The complete genomic sequence of a novel cold adapted crude oil-degrading bacterium Planococcus qaidamina Y42.</title>
        <authorList>
            <person name="Yang R."/>
        </authorList>
    </citation>
    <scope>NUCLEOTIDE SEQUENCE [LARGE SCALE GENOMIC DNA]</scope>
    <source>
        <strain evidence="5 6">Y42</strain>
        <plasmid evidence="5 6">unnamed2</plasmid>
    </source>
</reference>
<dbReference type="EMBL" id="CP019642">
    <property type="protein sequence ID" value="AQQ55543.1"/>
    <property type="molecule type" value="Genomic_DNA"/>
</dbReference>
<evidence type="ECO:0000313" key="5">
    <source>
        <dbReference type="EMBL" id="AQQ55543.1"/>
    </source>
</evidence>
<feature type="domain" description="Transposase IS66 central" evidence="2">
    <location>
        <begin position="168"/>
        <end position="448"/>
    </location>
</feature>
<dbReference type="KEGG" id="pmar:B0X71_09990"/>
<evidence type="ECO:0000256" key="1">
    <source>
        <dbReference type="SAM" id="MobiDB-lite"/>
    </source>
</evidence>
<evidence type="ECO:0008006" key="7">
    <source>
        <dbReference type="Google" id="ProtNLM"/>
    </source>
</evidence>
<dbReference type="KEGG" id="pmar:B0X71_20425"/>
<organism evidence="5 6">
    <name type="scientific">Planococcus lenghuensis</name>
    <dbReference type="NCBI Taxonomy" id="2213202"/>
    <lineage>
        <taxon>Bacteria</taxon>
        <taxon>Bacillati</taxon>
        <taxon>Bacillota</taxon>
        <taxon>Bacilli</taxon>
        <taxon>Bacillales</taxon>
        <taxon>Caryophanaceae</taxon>
        <taxon>Planococcus</taxon>
    </lineage>
</organism>
<dbReference type="InterPro" id="IPR045618">
    <property type="entry name" value="DUF6444"/>
</dbReference>
<dbReference type="OrthoDB" id="61007at2"/>
<dbReference type="Proteomes" id="UP000188184">
    <property type="component" value="Plasmid unnamed2"/>
</dbReference>
<feature type="domain" description="DUF6444" evidence="3">
    <location>
        <begin position="27"/>
        <end position="90"/>
    </location>
</feature>
<evidence type="ECO:0000259" key="3">
    <source>
        <dbReference type="Pfam" id="PF20042"/>
    </source>
</evidence>
<protein>
    <recommendedName>
        <fullName evidence="7">IS66 family transposase</fullName>
    </recommendedName>
</protein>
<keyword evidence="5" id="KW-0614">Plasmid</keyword>
<feature type="region of interest" description="Disordered" evidence="1">
    <location>
        <begin position="49"/>
        <end position="92"/>
    </location>
</feature>
<dbReference type="NCBIfam" id="NF033517">
    <property type="entry name" value="transpos_IS66"/>
    <property type="match status" value="1"/>
</dbReference>
<feature type="compositionally biased region" description="Basic residues" evidence="1">
    <location>
        <begin position="69"/>
        <end position="78"/>
    </location>
</feature>